<organism evidence="4">
    <name type="scientific">Bradyrhizobium barranii subsp. barranii</name>
    <dbReference type="NCBI Taxonomy" id="2823807"/>
    <lineage>
        <taxon>Bacteria</taxon>
        <taxon>Pseudomonadati</taxon>
        <taxon>Pseudomonadota</taxon>
        <taxon>Alphaproteobacteria</taxon>
        <taxon>Hyphomicrobiales</taxon>
        <taxon>Nitrobacteraceae</taxon>
        <taxon>Bradyrhizobium</taxon>
        <taxon>Bradyrhizobium barranii</taxon>
    </lineage>
</organism>
<feature type="domain" description="Acyltransferase 3" evidence="2">
    <location>
        <begin position="11"/>
        <end position="327"/>
    </location>
</feature>
<evidence type="ECO:0000313" key="4">
    <source>
        <dbReference type="EMBL" id="NYY87472.1"/>
    </source>
</evidence>
<feature type="domain" description="SGNH" evidence="3">
    <location>
        <begin position="403"/>
        <end position="605"/>
    </location>
</feature>
<dbReference type="AlphaFoldDB" id="A0A7Z0Q6V9"/>
<evidence type="ECO:0000259" key="2">
    <source>
        <dbReference type="Pfam" id="PF01757"/>
    </source>
</evidence>
<dbReference type="InterPro" id="IPR050879">
    <property type="entry name" value="Acyltransferase_3"/>
</dbReference>
<dbReference type="Pfam" id="PF01757">
    <property type="entry name" value="Acyl_transf_3"/>
    <property type="match status" value="1"/>
</dbReference>
<dbReference type="PANTHER" id="PTHR23028:SF53">
    <property type="entry name" value="ACYL_TRANSF_3 DOMAIN-CONTAINING PROTEIN"/>
    <property type="match status" value="1"/>
</dbReference>
<feature type="transmembrane region" description="Helical" evidence="1">
    <location>
        <begin position="12"/>
        <end position="29"/>
    </location>
</feature>
<accession>A0A7Z0Q6V9</accession>
<dbReference type="InterPro" id="IPR002656">
    <property type="entry name" value="Acyl_transf_3_dom"/>
</dbReference>
<dbReference type="Proteomes" id="UP000564836">
    <property type="component" value="Chromosome"/>
</dbReference>
<evidence type="ECO:0000256" key="1">
    <source>
        <dbReference type="SAM" id="Phobius"/>
    </source>
</evidence>
<dbReference type="EMBL" id="JACBFH010000001">
    <property type="protein sequence ID" value="NYY87472.1"/>
    <property type="molecule type" value="Genomic_DNA"/>
</dbReference>
<dbReference type="Pfam" id="PF19040">
    <property type="entry name" value="SGNH"/>
    <property type="match status" value="1"/>
</dbReference>
<name>A0A7Z0Q6V9_9BRAD</name>
<feature type="transmembrane region" description="Helical" evidence="1">
    <location>
        <begin position="313"/>
        <end position="330"/>
    </location>
</feature>
<feature type="transmembrane region" description="Helical" evidence="1">
    <location>
        <begin position="35"/>
        <end position="55"/>
    </location>
</feature>
<evidence type="ECO:0000259" key="3">
    <source>
        <dbReference type="Pfam" id="PF19040"/>
    </source>
</evidence>
<proteinExistence type="predicted"/>
<feature type="transmembrane region" description="Helical" evidence="1">
    <location>
        <begin position="190"/>
        <end position="211"/>
    </location>
</feature>
<feature type="transmembrane region" description="Helical" evidence="1">
    <location>
        <begin position="76"/>
        <end position="95"/>
    </location>
</feature>
<dbReference type="RefSeq" id="WP_166343070.1">
    <property type="nucleotide sequence ID" value="NZ_CP088280.1"/>
</dbReference>
<feature type="transmembrane region" description="Helical" evidence="1">
    <location>
        <begin position="342"/>
        <end position="362"/>
    </location>
</feature>
<keyword evidence="4" id="KW-0808">Transferase</keyword>
<feature type="transmembrane region" description="Helical" evidence="1">
    <location>
        <begin position="279"/>
        <end position="301"/>
    </location>
</feature>
<keyword evidence="1" id="KW-0812">Transmembrane</keyword>
<reference evidence="4" key="2">
    <citation type="submission" date="2020-06" db="EMBL/GenBank/DDBJ databases">
        <title>Whole Genome Sequence of Bradyrhizobium sp. Strain 323S2.</title>
        <authorList>
            <person name="Bromfield E.S.P."/>
        </authorList>
    </citation>
    <scope>NUCLEOTIDE SEQUENCE [LARGE SCALE GENOMIC DNA]</scope>
    <source>
        <strain evidence="4">323S2</strain>
    </source>
</reference>
<sequence>MGNQAIYRPHIDGLRAIAVSLVVLFHAYPSTFPGGFIGVDIFFVISGYLITGIIARDVGAGRFDLAGFYARRARRIFPALLVVLAAALALGYRLMLPDAYRQLGIDTAASAAFSANIALMMQSGYFDVESAKKPLLHLWSLGIEEQFYLFWPLVLIIFARKGLSLLRASLFLGLASFALNLALIGNHPIAAFYLPVTRAFELFAGAALALGCREASEGRWKDIRALAGALLIGCTVALFDSATPFPGWRAALPVIGTLLVLSSPGAWGCRVILASRPMVWGGLISYPHYLWHWPLLVYFAMIKTASLTEIERGLIISLSLLLAWVTYRFIEFPIRFGRSQPLKTCGLVAGMMAIAAAGIIVVRSDGFDGRLPPQVRAIASIRTDGSGWRVGECLLDLSQKTDYAETCVDHGKRPMVFLWGDSTAGALLPGLRRAQETREFGIAQFTASSCMPDLDGPANCRENNARVLEIAVKMDPEVVLLHAYWGLNLDGVAGIVAALKQRTHARIVVLGPVPVWRRGLPQEVILHYLQHQELILERSNIGVSLNWQDAPMRAKLKQLGAEFISARDALCDHRGCLTRIGPTAAELTSSDTVHLTDRASILLMATVIDKVLWGPRALAY</sequence>
<dbReference type="EMBL" id="CP088280">
    <property type="protein sequence ID" value="UGX96381.1"/>
    <property type="molecule type" value="Genomic_DNA"/>
</dbReference>
<reference evidence="5 6" key="3">
    <citation type="journal article" date="2022" name="Int. J. Syst. Evol. Microbiol.">
        <title>Strains of Bradyrhizobium barranii sp. nov. associated with legumes native to Canada are symbionts of soybeans and belong to different subspecies (subsp. barranii subsp. nov. and subsp. apii subsp. nov.) and symbiovars (sv. glycinearum and sv. septentrionale).</title>
        <authorList>
            <person name="Bromfield E.S.P."/>
            <person name="Cloutier S."/>
            <person name="Wasai-Hara S."/>
            <person name="Minamisawa K."/>
        </authorList>
    </citation>
    <scope>NUCLEOTIDE SEQUENCE [LARGE SCALE GENOMIC DNA]</scope>
    <source>
        <strain evidence="5 6">323S2</strain>
    </source>
</reference>
<protein>
    <submittedName>
        <fullName evidence="4">Acyltransferase</fullName>
    </submittedName>
</protein>
<keyword evidence="1" id="KW-0472">Membrane</keyword>
<dbReference type="GO" id="GO:0016747">
    <property type="term" value="F:acyltransferase activity, transferring groups other than amino-acyl groups"/>
    <property type="evidence" value="ECO:0007669"/>
    <property type="project" value="InterPro"/>
</dbReference>
<feature type="transmembrane region" description="Helical" evidence="1">
    <location>
        <begin position="223"/>
        <end position="242"/>
    </location>
</feature>
<dbReference type="PANTHER" id="PTHR23028">
    <property type="entry name" value="ACETYLTRANSFERASE"/>
    <property type="match status" value="1"/>
</dbReference>
<keyword evidence="4" id="KW-0012">Acyltransferase</keyword>
<dbReference type="GO" id="GO:0009103">
    <property type="term" value="P:lipopolysaccharide biosynthetic process"/>
    <property type="evidence" value="ECO:0007669"/>
    <property type="project" value="TreeGrafter"/>
</dbReference>
<evidence type="ECO:0000313" key="6">
    <source>
        <dbReference type="Proteomes" id="UP000564836"/>
    </source>
</evidence>
<dbReference type="GO" id="GO:0016020">
    <property type="term" value="C:membrane"/>
    <property type="evidence" value="ECO:0007669"/>
    <property type="project" value="TreeGrafter"/>
</dbReference>
<dbReference type="InterPro" id="IPR043968">
    <property type="entry name" value="SGNH"/>
</dbReference>
<keyword evidence="1" id="KW-1133">Transmembrane helix</keyword>
<gene>
    <name evidence="5" type="ORF">G6321_00015050</name>
    <name evidence="4" type="ORF">G6321_03220</name>
</gene>
<evidence type="ECO:0000313" key="5">
    <source>
        <dbReference type="EMBL" id="UGX96381.1"/>
    </source>
</evidence>
<feature type="transmembrane region" description="Helical" evidence="1">
    <location>
        <begin position="248"/>
        <end position="267"/>
    </location>
</feature>
<feature type="transmembrane region" description="Helical" evidence="1">
    <location>
        <begin position="136"/>
        <end position="158"/>
    </location>
</feature>
<reference evidence="5 6" key="1">
    <citation type="journal article" date="2017" name="Syst. Appl. Microbiol.">
        <title>Soybeans inoculated with root zone soils of Canadian native legumes harbour diverse and novel Bradyrhizobium spp. that possess agricultural potential.</title>
        <authorList>
            <person name="Bromfield E.S.P."/>
            <person name="Cloutier S."/>
            <person name="Tambong J.T."/>
            <person name="Tran Thi T.V."/>
        </authorList>
    </citation>
    <scope>NUCLEOTIDE SEQUENCE [LARGE SCALE GENOMIC DNA]</scope>
    <source>
        <strain evidence="5 6">323S2</strain>
    </source>
</reference>
<feature type="transmembrane region" description="Helical" evidence="1">
    <location>
        <begin position="165"/>
        <end position="184"/>
    </location>
</feature>